<evidence type="ECO:0000313" key="3">
    <source>
        <dbReference type="Proteomes" id="UP001155241"/>
    </source>
</evidence>
<accession>A0A9X2FGS4</accession>
<dbReference type="Pfam" id="PF04972">
    <property type="entry name" value="BON"/>
    <property type="match status" value="1"/>
</dbReference>
<protein>
    <submittedName>
        <fullName evidence="2">BON domain-containing protein</fullName>
    </submittedName>
</protein>
<reference evidence="2" key="1">
    <citation type="submission" date="2022-06" db="EMBL/GenBank/DDBJ databases">
        <title>Aeoliella straminimaris, a novel planctomycete from sediments.</title>
        <authorList>
            <person name="Vitorino I.R."/>
            <person name="Lage O.M."/>
        </authorList>
    </citation>
    <scope>NUCLEOTIDE SEQUENCE</scope>
    <source>
        <strain evidence="2">ICT_H6.2</strain>
    </source>
</reference>
<sequence>MLATVNEVPQLIDRIADALNSSPYIAPGKVRVEPGENGQVRLQGSVQTFFEKQMAQETIRHIAGEGRIQNMVEVTW</sequence>
<organism evidence="2 3">
    <name type="scientific">Aeoliella straminimaris</name>
    <dbReference type="NCBI Taxonomy" id="2954799"/>
    <lineage>
        <taxon>Bacteria</taxon>
        <taxon>Pseudomonadati</taxon>
        <taxon>Planctomycetota</taxon>
        <taxon>Planctomycetia</taxon>
        <taxon>Pirellulales</taxon>
        <taxon>Lacipirellulaceae</taxon>
        <taxon>Aeoliella</taxon>
    </lineage>
</organism>
<dbReference type="EMBL" id="JAMXLR010000095">
    <property type="protein sequence ID" value="MCO6048113.1"/>
    <property type="molecule type" value="Genomic_DNA"/>
</dbReference>
<dbReference type="InterPro" id="IPR007055">
    <property type="entry name" value="BON_dom"/>
</dbReference>
<gene>
    <name evidence="2" type="ORF">NG895_29820</name>
</gene>
<dbReference type="Proteomes" id="UP001155241">
    <property type="component" value="Unassembled WGS sequence"/>
</dbReference>
<dbReference type="Gene3D" id="3.30.1340.30">
    <property type="match status" value="1"/>
</dbReference>
<dbReference type="PROSITE" id="PS50914">
    <property type="entry name" value="BON"/>
    <property type="match status" value="1"/>
</dbReference>
<name>A0A9X2FGS4_9BACT</name>
<feature type="domain" description="BON" evidence="1">
    <location>
        <begin position="7"/>
        <end position="76"/>
    </location>
</feature>
<evidence type="ECO:0000313" key="2">
    <source>
        <dbReference type="EMBL" id="MCO6048113.1"/>
    </source>
</evidence>
<comment type="caution">
    <text evidence="2">The sequence shown here is derived from an EMBL/GenBank/DDBJ whole genome shotgun (WGS) entry which is preliminary data.</text>
</comment>
<proteinExistence type="predicted"/>
<dbReference type="AlphaFoldDB" id="A0A9X2FGS4"/>
<keyword evidence="3" id="KW-1185">Reference proteome</keyword>
<evidence type="ECO:0000259" key="1">
    <source>
        <dbReference type="PROSITE" id="PS50914"/>
    </source>
</evidence>